<dbReference type="Gene3D" id="1.10.10.10">
    <property type="entry name" value="Winged helix-like DNA-binding domain superfamily/Winged helix DNA-binding domain"/>
    <property type="match status" value="1"/>
</dbReference>
<dbReference type="InterPro" id="IPR051534">
    <property type="entry name" value="CBASS_pafABC_assoc_protein"/>
</dbReference>
<dbReference type="PANTHER" id="PTHR34580:SF3">
    <property type="entry name" value="PROTEIN PAFB"/>
    <property type="match status" value="1"/>
</dbReference>
<dbReference type="InterPro" id="IPR013196">
    <property type="entry name" value="HTH_11"/>
</dbReference>
<dbReference type="Pfam" id="PF08279">
    <property type="entry name" value="HTH_11"/>
    <property type="match status" value="1"/>
</dbReference>
<evidence type="ECO:0000259" key="1">
    <source>
        <dbReference type="Pfam" id="PF08279"/>
    </source>
</evidence>
<dbReference type="SUPFAM" id="SSF46785">
    <property type="entry name" value="Winged helix' DNA-binding domain"/>
    <property type="match status" value="1"/>
</dbReference>
<comment type="caution">
    <text evidence="3">The sequence shown here is derived from an EMBL/GenBank/DDBJ whole genome shotgun (WGS) entry which is preliminary data.</text>
</comment>
<protein>
    <submittedName>
        <fullName evidence="3">Predicted transcriptional regulator</fullName>
    </submittedName>
</protein>
<organism evidence="3 4">
    <name type="scientific">Reinekea blandensis MED297</name>
    <dbReference type="NCBI Taxonomy" id="314283"/>
    <lineage>
        <taxon>Bacteria</taxon>
        <taxon>Pseudomonadati</taxon>
        <taxon>Pseudomonadota</taxon>
        <taxon>Gammaproteobacteria</taxon>
        <taxon>Oceanospirillales</taxon>
        <taxon>Saccharospirillaceae</taxon>
        <taxon>Reinekea</taxon>
    </lineage>
</organism>
<sequence length="235" mass="27095">MTKAERLLAILNLLRGRHQAMTAQQLSEHLDVSVRTIYRDIEALCRQGADIEGEAGIGYRLTDRGHLPPLTFTIDELEALTFGARLVKASADPTLAQAADQALQKVRSVLPAHRQHEIERRRAPMLVATHTSTHLSQYAAEIRQAIAAERLVSFGYQDEKRRQTDRTVQPLGLVYWGYCWHLVAWCLLRESYRVFRLERLQHLEVTDQRFCRPEATIQQYLQEYAPDARTDFWSV</sequence>
<feature type="domain" description="Helix-turn-helix type 11" evidence="1">
    <location>
        <begin position="6"/>
        <end position="60"/>
    </location>
</feature>
<keyword evidence="4" id="KW-1185">Reference proteome</keyword>
<reference evidence="3 4" key="1">
    <citation type="submission" date="2006-02" db="EMBL/GenBank/DDBJ databases">
        <authorList>
            <person name="Pinhassi J."/>
            <person name="Pedros-Alio C."/>
            <person name="Ferriera S."/>
            <person name="Johnson J."/>
            <person name="Kravitz S."/>
            <person name="Halpern A."/>
            <person name="Remington K."/>
            <person name="Beeson K."/>
            <person name="Tran B."/>
            <person name="Rogers Y.-H."/>
            <person name="Friedman R."/>
            <person name="Venter J.C."/>
        </authorList>
    </citation>
    <scope>NUCLEOTIDE SEQUENCE [LARGE SCALE GENOMIC DNA]</scope>
    <source>
        <strain evidence="3 4">MED297</strain>
    </source>
</reference>
<feature type="domain" description="WYL" evidence="2">
    <location>
        <begin position="139"/>
        <end position="205"/>
    </location>
</feature>
<dbReference type="STRING" id="314283.MED297_05124"/>
<dbReference type="InterPro" id="IPR036388">
    <property type="entry name" value="WH-like_DNA-bd_sf"/>
</dbReference>
<dbReference type="Pfam" id="PF13280">
    <property type="entry name" value="WYL"/>
    <property type="match status" value="1"/>
</dbReference>
<dbReference type="Proteomes" id="UP000005953">
    <property type="component" value="Unassembled WGS sequence"/>
</dbReference>
<proteinExistence type="predicted"/>
<gene>
    <name evidence="3" type="ORF">MED297_05124</name>
</gene>
<name>A4BKA3_9GAMM</name>
<evidence type="ECO:0000313" key="3">
    <source>
        <dbReference type="EMBL" id="EAR07470.1"/>
    </source>
</evidence>
<dbReference type="InterPro" id="IPR036390">
    <property type="entry name" value="WH_DNA-bd_sf"/>
</dbReference>
<dbReference type="RefSeq" id="WP_008048095.1">
    <property type="nucleotide sequence ID" value="NZ_CH724155.1"/>
</dbReference>
<dbReference type="AlphaFoldDB" id="A4BKA3"/>
<evidence type="ECO:0000313" key="4">
    <source>
        <dbReference type="Proteomes" id="UP000005953"/>
    </source>
</evidence>
<dbReference type="OrthoDB" id="9807255at2"/>
<dbReference type="InterPro" id="IPR026881">
    <property type="entry name" value="WYL_dom"/>
</dbReference>
<dbReference type="EMBL" id="AAOE01000042">
    <property type="protein sequence ID" value="EAR07470.1"/>
    <property type="molecule type" value="Genomic_DNA"/>
</dbReference>
<dbReference type="HOGENOM" id="CLU_041141_7_1_6"/>
<dbReference type="PANTHER" id="PTHR34580">
    <property type="match status" value="1"/>
</dbReference>
<evidence type="ECO:0000259" key="2">
    <source>
        <dbReference type="Pfam" id="PF13280"/>
    </source>
</evidence>
<accession>A4BKA3</accession>
<dbReference type="PROSITE" id="PS52050">
    <property type="entry name" value="WYL"/>
    <property type="match status" value="1"/>
</dbReference>